<evidence type="ECO:0000313" key="2">
    <source>
        <dbReference type="Proteomes" id="UP000321393"/>
    </source>
</evidence>
<comment type="caution">
    <text evidence="1">The sequence shown here is derived from an EMBL/GenBank/DDBJ whole genome shotgun (WGS) entry which is preliminary data.</text>
</comment>
<gene>
    <name evidence="1" type="ORF">E6C27_scaffold269G001330</name>
</gene>
<dbReference type="GO" id="GO:0003964">
    <property type="term" value="F:RNA-directed DNA polymerase activity"/>
    <property type="evidence" value="ECO:0007669"/>
    <property type="project" value="UniProtKB-KW"/>
</dbReference>
<organism evidence="1 2">
    <name type="scientific">Cucumis melo var. makuwa</name>
    <name type="common">Oriental melon</name>
    <dbReference type="NCBI Taxonomy" id="1194695"/>
    <lineage>
        <taxon>Eukaryota</taxon>
        <taxon>Viridiplantae</taxon>
        <taxon>Streptophyta</taxon>
        <taxon>Embryophyta</taxon>
        <taxon>Tracheophyta</taxon>
        <taxon>Spermatophyta</taxon>
        <taxon>Magnoliopsida</taxon>
        <taxon>eudicotyledons</taxon>
        <taxon>Gunneridae</taxon>
        <taxon>Pentapetalae</taxon>
        <taxon>rosids</taxon>
        <taxon>fabids</taxon>
        <taxon>Cucurbitales</taxon>
        <taxon>Cucurbitaceae</taxon>
        <taxon>Benincaseae</taxon>
        <taxon>Cucumis</taxon>
    </lineage>
</organism>
<accession>A0A5A7SR52</accession>
<keyword evidence="1" id="KW-0695">RNA-directed DNA polymerase</keyword>
<dbReference type="EMBL" id="SSTE01020983">
    <property type="protein sequence ID" value="KAA0033028.1"/>
    <property type="molecule type" value="Genomic_DNA"/>
</dbReference>
<keyword evidence="1" id="KW-0548">Nucleotidyltransferase</keyword>
<keyword evidence="1" id="KW-0808">Transferase</keyword>
<dbReference type="Proteomes" id="UP000321393">
    <property type="component" value="Unassembled WGS sequence"/>
</dbReference>
<proteinExistence type="predicted"/>
<dbReference type="OrthoDB" id="1752436at2759"/>
<protein>
    <submittedName>
        <fullName evidence="1">Reverse transcriptase</fullName>
    </submittedName>
</protein>
<reference evidence="1 2" key="1">
    <citation type="submission" date="2019-08" db="EMBL/GenBank/DDBJ databases">
        <title>Draft genome sequences of two oriental melons (Cucumis melo L. var makuwa).</title>
        <authorList>
            <person name="Kwon S.-Y."/>
        </authorList>
    </citation>
    <scope>NUCLEOTIDE SEQUENCE [LARGE SCALE GENOMIC DNA]</scope>
    <source>
        <strain evidence="2">cv. SW 3</strain>
        <tissue evidence="1">Leaf</tissue>
    </source>
</reference>
<sequence>MSLLTSHPGWHLKSFGSPKTLRNFKALKAIGKNKASGPDGFTAEIFLKHWHLVKESFTALFEDFYENGRLNACVQQYFVSNTKGGGCGPHKGLQTNQPHNLKLQGSSKSLSGKTEICYGQHHQPLSLKVGESLIQS</sequence>
<evidence type="ECO:0000313" key="1">
    <source>
        <dbReference type="EMBL" id="KAA0033028.1"/>
    </source>
</evidence>
<name>A0A5A7SR52_CUCMM</name>
<dbReference type="AlphaFoldDB" id="A0A5A7SR52"/>